<sequence>MEYILLKTKGKFYRVLRAPCETDEQAIDRVWYIAKQEGPMNIPESLKWSYEKYLKVKY</sequence>
<organism evidence="1">
    <name type="scientific">viral metagenome</name>
    <dbReference type="NCBI Taxonomy" id="1070528"/>
    <lineage>
        <taxon>unclassified sequences</taxon>
        <taxon>metagenomes</taxon>
        <taxon>organismal metagenomes</taxon>
    </lineage>
</organism>
<dbReference type="AlphaFoldDB" id="A0A6C0CTM1"/>
<reference evidence="1" key="1">
    <citation type="journal article" date="2020" name="Nature">
        <title>Giant virus diversity and host interactions through global metagenomics.</title>
        <authorList>
            <person name="Schulz F."/>
            <person name="Roux S."/>
            <person name="Paez-Espino D."/>
            <person name="Jungbluth S."/>
            <person name="Walsh D.A."/>
            <person name="Denef V.J."/>
            <person name="McMahon K.D."/>
            <person name="Konstantinidis K.T."/>
            <person name="Eloe-Fadrosh E.A."/>
            <person name="Kyrpides N.C."/>
            <person name="Woyke T."/>
        </authorList>
    </citation>
    <scope>NUCLEOTIDE SEQUENCE</scope>
    <source>
        <strain evidence="1">GVMAG-M-3300021962-46</strain>
    </source>
</reference>
<evidence type="ECO:0000313" key="1">
    <source>
        <dbReference type="EMBL" id="QHT07230.1"/>
    </source>
</evidence>
<accession>A0A6C0CTM1</accession>
<protein>
    <submittedName>
        <fullName evidence="1">Uncharacterized protein</fullName>
    </submittedName>
</protein>
<dbReference type="EMBL" id="MN739480">
    <property type="protein sequence ID" value="QHT07230.1"/>
    <property type="molecule type" value="Genomic_DNA"/>
</dbReference>
<proteinExistence type="predicted"/>
<name>A0A6C0CTM1_9ZZZZ</name>